<keyword evidence="2" id="KW-1185">Reference proteome</keyword>
<dbReference type="AlphaFoldDB" id="A0A3P7LY51"/>
<name>A0A3P7LY51_DIBLA</name>
<dbReference type="Gene3D" id="3.10.450.240">
    <property type="match status" value="1"/>
</dbReference>
<dbReference type="Proteomes" id="UP000281553">
    <property type="component" value="Unassembled WGS sequence"/>
</dbReference>
<evidence type="ECO:0000313" key="1">
    <source>
        <dbReference type="EMBL" id="VDN14988.1"/>
    </source>
</evidence>
<protein>
    <submittedName>
        <fullName evidence="1">Uncharacterized protein</fullName>
    </submittedName>
</protein>
<accession>A0A3P7LY51</accession>
<reference evidence="1 2" key="1">
    <citation type="submission" date="2018-11" db="EMBL/GenBank/DDBJ databases">
        <authorList>
            <consortium name="Pathogen Informatics"/>
        </authorList>
    </citation>
    <scope>NUCLEOTIDE SEQUENCE [LARGE SCALE GENOMIC DNA]</scope>
</reference>
<dbReference type="OrthoDB" id="19619at2759"/>
<proteinExistence type="predicted"/>
<sequence>MTDGLRLRTLHWEFGGSLEPPRVVSMRTEEAIGKDNIFAQVTVRFLTQQVCLLPSPSFIYANLILSVL</sequence>
<dbReference type="EMBL" id="UYRU01061034">
    <property type="protein sequence ID" value="VDN14988.1"/>
    <property type="molecule type" value="Genomic_DNA"/>
</dbReference>
<evidence type="ECO:0000313" key="2">
    <source>
        <dbReference type="Proteomes" id="UP000281553"/>
    </source>
</evidence>
<gene>
    <name evidence="1" type="ORF">DILT_LOCUS10819</name>
</gene>
<organism evidence="1 2">
    <name type="scientific">Dibothriocephalus latus</name>
    <name type="common">Fish tapeworm</name>
    <name type="synonym">Diphyllobothrium latum</name>
    <dbReference type="NCBI Taxonomy" id="60516"/>
    <lineage>
        <taxon>Eukaryota</taxon>
        <taxon>Metazoa</taxon>
        <taxon>Spiralia</taxon>
        <taxon>Lophotrochozoa</taxon>
        <taxon>Platyhelminthes</taxon>
        <taxon>Cestoda</taxon>
        <taxon>Eucestoda</taxon>
        <taxon>Diphyllobothriidea</taxon>
        <taxon>Diphyllobothriidae</taxon>
        <taxon>Dibothriocephalus</taxon>
    </lineage>
</organism>